<reference evidence="1 2" key="1">
    <citation type="journal article" date="2019" name="Int. J. Syst. Evol. Microbiol.">
        <title>The Global Catalogue of Microorganisms (GCM) 10K type strain sequencing project: providing services to taxonomists for standard genome sequencing and annotation.</title>
        <authorList>
            <consortium name="The Broad Institute Genomics Platform"/>
            <consortium name="The Broad Institute Genome Sequencing Center for Infectious Disease"/>
            <person name="Wu L."/>
            <person name="Ma J."/>
        </authorList>
    </citation>
    <scope>NUCLEOTIDE SEQUENCE [LARGE SCALE GENOMIC DNA]</scope>
    <source>
        <strain evidence="1 2">CGMCC 1.12125</strain>
    </source>
</reference>
<proteinExistence type="predicted"/>
<accession>A0ABD6CFS1</accession>
<comment type="caution">
    <text evidence="1">The sequence shown here is derived from an EMBL/GenBank/DDBJ whole genome shotgun (WGS) entry which is preliminary data.</text>
</comment>
<dbReference type="RefSeq" id="WP_247378858.1">
    <property type="nucleotide sequence ID" value="NZ_JALLGV010000005.1"/>
</dbReference>
<organism evidence="1 2">
    <name type="scientific">Halorientalis brevis</name>
    <dbReference type="NCBI Taxonomy" id="1126241"/>
    <lineage>
        <taxon>Archaea</taxon>
        <taxon>Methanobacteriati</taxon>
        <taxon>Methanobacteriota</taxon>
        <taxon>Stenosarchaea group</taxon>
        <taxon>Halobacteria</taxon>
        <taxon>Halobacteriales</taxon>
        <taxon>Haloarculaceae</taxon>
        <taxon>Halorientalis</taxon>
    </lineage>
</organism>
<dbReference type="Proteomes" id="UP001597119">
    <property type="component" value="Unassembled WGS sequence"/>
</dbReference>
<sequence length="79" mass="9249">MDEYTAVFDIDSKTDAYAVKRLMNRLYDSLREESRTRREGSNDSTEMLAQFETIRDAARRPTSGRLTLIYESQDEEFEG</sequence>
<protein>
    <submittedName>
        <fullName evidence="1">Uncharacterized protein</fullName>
    </submittedName>
</protein>
<name>A0ABD6CFS1_9EURY</name>
<dbReference type="EMBL" id="JBHUDJ010000014">
    <property type="protein sequence ID" value="MFD1589196.1"/>
    <property type="molecule type" value="Genomic_DNA"/>
</dbReference>
<gene>
    <name evidence="1" type="ORF">ACFR9U_19640</name>
</gene>
<keyword evidence="2" id="KW-1185">Reference proteome</keyword>
<dbReference type="AlphaFoldDB" id="A0ABD6CFS1"/>
<evidence type="ECO:0000313" key="2">
    <source>
        <dbReference type="Proteomes" id="UP001597119"/>
    </source>
</evidence>
<evidence type="ECO:0000313" key="1">
    <source>
        <dbReference type="EMBL" id="MFD1589196.1"/>
    </source>
</evidence>